<keyword evidence="8" id="KW-0408">Iron</keyword>
<evidence type="ECO:0000256" key="7">
    <source>
        <dbReference type="ARBA" id="ARBA00023002"/>
    </source>
</evidence>
<dbReference type="InterPro" id="IPR051793">
    <property type="entry name" value="NADH:flavin_oxidoreductase"/>
</dbReference>
<dbReference type="PRINTS" id="PR00368">
    <property type="entry name" value="FADPNR"/>
</dbReference>
<evidence type="ECO:0000259" key="10">
    <source>
        <dbReference type="Pfam" id="PF00724"/>
    </source>
</evidence>
<dbReference type="GO" id="GO:0010181">
    <property type="term" value="F:FMN binding"/>
    <property type="evidence" value="ECO:0007669"/>
    <property type="project" value="InterPro"/>
</dbReference>
<feature type="non-terminal residue" evidence="12">
    <location>
        <position position="1"/>
    </location>
</feature>
<sequence>NEAGVDAFDVDKGCYENWFWPHLPSYFDDAVYVEEIAGRLKQFFVSEGINVPVVAVGKLGKPEVASYVLNKNWADFIMLGRPLLADPYWPNKVKTGDVKDIIHCIGDNEGCIESFKKGGHPCCSVNPYMGFEDVKEIKNAEIKKRVCIVGAGPAGCEAALTAHKRSHNVTLFEKSSVIGGQLYLGSKMEMKHDLKRYLDNINHKIERANEQGLTLVFNKEATLGDIKDQFDVIICCNGLKENIPHINGLDKIDHIGARQFISNGMKVPPNKKNILIVGGGNVGCELAYIVAKNKSYNVTIVSKNKNLMPNTTMANRNQMLWLLMGKGSTTGNKKDSLDQAVKAYTASKIIGFSENQVYIFSNKDRKDPYIPWMSLIPENVNNPFEKKLNPEKVEHLNFDVDYVIFATTGVPDDGLYQELKNAQAAREIYQVGDAKEIGLVWGAVSSANEIARNI</sequence>
<feature type="domain" description="FAD/NAD(P)-binding" evidence="11">
    <location>
        <begin position="145"/>
        <end position="318"/>
    </location>
</feature>
<reference evidence="12 13" key="1">
    <citation type="submission" date="2018-08" db="EMBL/GenBank/DDBJ databases">
        <title>The metabolism and importance of syntrophic acetate oxidation coupled to methane or sulfide production in haloalkaline environments.</title>
        <authorList>
            <person name="Timmers P.H.A."/>
            <person name="Vavourakis C.D."/>
            <person name="Sorokin D.Y."/>
            <person name="Sinninghe Damste J.S."/>
            <person name="Muyzer G."/>
            <person name="Stams A.J.M."/>
            <person name="Plugge C.M."/>
        </authorList>
    </citation>
    <scope>NUCLEOTIDE SEQUENCE [LARGE SCALE GENOMIC DNA]</scope>
    <source>
        <strain evidence="12">MSAO_Arc3</strain>
    </source>
</reference>
<comment type="caution">
    <text evidence="12">The sequence shown here is derived from an EMBL/GenBank/DDBJ whole genome shotgun (WGS) entry which is preliminary data.</text>
</comment>
<gene>
    <name evidence="12" type="ORF">D5R95_01795</name>
</gene>
<dbReference type="SUPFAM" id="SSF51395">
    <property type="entry name" value="FMN-linked oxidoreductases"/>
    <property type="match status" value="1"/>
</dbReference>
<dbReference type="InterPro" id="IPR036188">
    <property type="entry name" value="FAD/NAD-bd_sf"/>
</dbReference>
<protein>
    <submittedName>
        <fullName evidence="12">FAD-binding protein</fullName>
    </submittedName>
</protein>
<evidence type="ECO:0000256" key="9">
    <source>
        <dbReference type="ARBA" id="ARBA00023014"/>
    </source>
</evidence>
<dbReference type="GO" id="GO:0016491">
    <property type="term" value="F:oxidoreductase activity"/>
    <property type="evidence" value="ECO:0007669"/>
    <property type="project" value="UniProtKB-KW"/>
</dbReference>
<comment type="similarity">
    <text evidence="3">In the N-terminal section; belongs to the NADH:flavin oxidoreductase/NADH oxidase family.</text>
</comment>
<evidence type="ECO:0000256" key="5">
    <source>
        <dbReference type="ARBA" id="ARBA00022643"/>
    </source>
</evidence>
<evidence type="ECO:0000259" key="11">
    <source>
        <dbReference type="Pfam" id="PF07992"/>
    </source>
</evidence>
<dbReference type="SUPFAM" id="SSF51905">
    <property type="entry name" value="FAD/NAD(P)-binding domain"/>
    <property type="match status" value="1"/>
</dbReference>
<name>A0A3R7VU73_9EURY</name>
<organism evidence="12 13">
    <name type="scientific">Methanosalsum natronophilum</name>
    <dbReference type="NCBI Taxonomy" id="768733"/>
    <lineage>
        <taxon>Archaea</taxon>
        <taxon>Methanobacteriati</taxon>
        <taxon>Methanobacteriota</taxon>
        <taxon>Stenosarchaea group</taxon>
        <taxon>Methanomicrobia</taxon>
        <taxon>Methanosarcinales</taxon>
        <taxon>Methanosarcinaceae</taxon>
        <taxon>Methanosalsum</taxon>
    </lineage>
</organism>
<dbReference type="GO" id="GO:0046872">
    <property type="term" value="F:metal ion binding"/>
    <property type="evidence" value="ECO:0007669"/>
    <property type="project" value="UniProtKB-KW"/>
</dbReference>
<comment type="cofactor">
    <cofactor evidence="2">
        <name>[4Fe-4S] cluster</name>
        <dbReference type="ChEBI" id="CHEBI:49883"/>
    </cofactor>
</comment>
<dbReference type="EMBL" id="QZAB01000121">
    <property type="protein sequence ID" value="RQD90357.1"/>
    <property type="molecule type" value="Genomic_DNA"/>
</dbReference>
<dbReference type="Pfam" id="PF00724">
    <property type="entry name" value="Oxidored_FMN"/>
    <property type="match status" value="1"/>
</dbReference>
<keyword evidence="9" id="KW-0411">Iron-sulfur</keyword>
<dbReference type="InterPro" id="IPR013785">
    <property type="entry name" value="Aldolase_TIM"/>
</dbReference>
<dbReference type="Proteomes" id="UP000284763">
    <property type="component" value="Unassembled WGS sequence"/>
</dbReference>
<keyword evidence="4" id="KW-0285">Flavoprotein</keyword>
<evidence type="ECO:0000256" key="8">
    <source>
        <dbReference type="ARBA" id="ARBA00023004"/>
    </source>
</evidence>
<dbReference type="GO" id="GO:0051536">
    <property type="term" value="F:iron-sulfur cluster binding"/>
    <property type="evidence" value="ECO:0007669"/>
    <property type="project" value="UniProtKB-KW"/>
</dbReference>
<evidence type="ECO:0000256" key="3">
    <source>
        <dbReference type="ARBA" id="ARBA00011048"/>
    </source>
</evidence>
<keyword evidence="5" id="KW-0288">FMN</keyword>
<keyword evidence="7" id="KW-0560">Oxidoreductase</keyword>
<dbReference type="AlphaFoldDB" id="A0A3R7VU73"/>
<proteinExistence type="inferred from homology"/>
<evidence type="ECO:0000256" key="4">
    <source>
        <dbReference type="ARBA" id="ARBA00022630"/>
    </source>
</evidence>
<dbReference type="InterPro" id="IPR001155">
    <property type="entry name" value="OxRdtase_FMN_N"/>
</dbReference>
<accession>A0A3R7VU73</accession>
<evidence type="ECO:0000256" key="1">
    <source>
        <dbReference type="ARBA" id="ARBA00001917"/>
    </source>
</evidence>
<dbReference type="PANTHER" id="PTHR42917">
    <property type="entry name" value="2,4-DIENOYL-COA REDUCTASE"/>
    <property type="match status" value="1"/>
</dbReference>
<dbReference type="Gene3D" id="3.20.20.70">
    <property type="entry name" value="Aldolase class I"/>
    <property type="match status" value="1"/>
</dbReference>
<comment type="cofactor">
    <cofactor evidence="1">
        <name>FMN</name>
        <dbReference type="ChEBI" id="CHEBI:58210"/>
    </cofactor>
</comment>
<dbReference type="SUPFAM" id="SSF51971">
    <property type="entry name" value="Nucleotide-binding domain"/>
    <property type="match status" value="1"/>
</dbReference>
<dbReference type="Pfam" id="PF07992">
    <property type="entry name" value="Pyr_redox_2"/>
    <property type="match status" value="1"/>
</dbReference>
<evidence type="ECO:0000313" key="13">
    <source>
        <dbReference type="Proteomes" id="UP000284763"/>
    </source>
</evidence>
<dbReference type="Gene3D" id="3.40.50.720">
    <property type="entry name" value="NAD(P)-binding Rossmann-like Domain"/>
    <property type="match status" value="2"/>
</dbReference>
<keyword evidence="6" id="KW-0479">Metal-binding</keyword>
<evidence type="ECO:0000313" key="12">
    <source>
        <dbReference type="EMBL" id="RQD90357.1"/>
    </source>
</evidence>
<dbReference type="Gene3D" id="3.50.50.60">
    <property type="entry name" value="FAD/NAD(P)-binding domain"/>
    <property type="match status" value="1"/>
</dbReference>
<evidence type="ECO:0000256" key="2">
    <source>
        <dbReference type="ARBA" id="ARBA00001966"/>
    </source>
</evidence>
<dbReference type="InterPro" id="IPR023753">
    <property type="entry name" value="FAD/NAD-binding_dom"/>
</dbReference>
<dbReference type="PRINTS" id="PR00469">
    <property type="entry name" value="PNDRDTASEII"/>
</dbReference>
<dbReference type="PANTHER" id="PTHR42917:SF2">
    <property type="entry name" value="2,4-DIENOYL-COA REDUCTASE [(2E)-ENOYL-COA-PRODUCING]"/>
    <property type="match status" value="1"/>
</dbReference>
<feature type="domain" description="NADH:flavin oxidoreductase/NADH oxidase N-terminal" evidence="10">
    <location>
        <begin position="43"/>
        <end position="96"/>
    </location>
</feature>
<evidence type="ECO:0000256" key="6">
    <source>
        <dbReference type="ARBA" id="ARBA00022723"/>
    </source>
</evidence>